<evidence type="ECO:0000313" key="2">
    <source>
        <dbReference type="EMBL" id="KAK3754133.1"/>
    </source>
</evidence>
<organism evidence="2 3">
    <name type="scientific">Elysia crispata</name>
    <name type="common">lettuce slug</name>
    <dbReference type="NCBI Taxonomy" id="231223"/>
    <lineage>
        <taxon>Eukaryota</taxon>
        <taxon>Metazoa</taxon>
        <taxon>Spiralia</taxon>
        <taxon>Lophotrochozoa</taxon>
        <taxon>Mollusca</taxon>
        <taxon>Gastropoda</taxon>
        <taxon>Heterobranchia</taxon>
        <taxon>Euthyneura</taxon>
        <taxon>Panpulmonata</taxon>
        <taxon>Sacoglossa</taxon>
        <taxon>Placobranchoidea</taxon>
        <taxon>Plakobranchidae</taxon>
        <taxon>Elysia</taxon>
    </lineage>
</organism>
<reference evidence="2" key="1">
    <citation type="journal article" date="2023" name="G3 (Bethesda)">
        <title>A reference genome for the long-term kleptoplast-retaining sea slug Elysia crispata morphotype clarki.</title>
        <authorList>
            <person name="Eastman K.E."/>
            <person name="Pendleton A.L."/>
            <person name="Shaikh M.A."/>
            <person name="Suttiyut T."/>
            <person name="Ogas R."/>
            <person name="Tomko P."/>
            <person name="Gavelis G."/>
            <person name="Widhalm J.R."/>
            <person name="Wisecaver J.H."/>
        </authorList>
    </citation>
    <scope>NUCLEOTIDE SEQUENCE</scope>
    <source>
        <strain evidence="2">ECLA1</strain>
    </source>
</reference>
<evidence type="ECO:0000256" key="1">
    <source>
        <dbReference type="SAM" id="MobiDB-lite"/>
    </source>
</evidence>
<accession>A0AAE0YQ06</accession>
<comment type="caution">
    <text evidence="2">The sequence shown here is derived from an EMBL/GenBank/DDBJ whole genome shotgun (WGS) entry which is preliminary data.</text>
</comment>
<proteinExistence type="predicted"/>
<dbReference type="EMBL" id="JAWDGP010005686">
    <property type="protein sequence ID" value="KAK3754133.1"/>
    <property type="molecule type" value="Genomic_DNA"/>
</dbReference>
<keyword evidence="3" id="KW-1185">Reference proteome</keyword>
<gene>
    <name evidence="2" type="ORF">RRG08_024206</name>
</gene>
<protein>
    <submittedName>
        <fullName evidence="2">Uncharacterized protein</fullName>
    </submittedName>
</protein>
<sequence length="71" mass="7892">MPATKLWLCPLRCPTKWYCGENPPFSSSLSASVPGPHPESETPRVSVPVFQAPILRVRRLESQCQCSRPPS</sequence>
<evidence type="ECO:0000313" key="3">
    <source>
        <dbReference type="Proteomes" id="UP001283361"/>
    </source>
</evidence>
<name>A0AAE0YQ06_9GAST</name>
<dbReference type="Proteomes" id="UP001283361">
    <property type="component" value="Unassembled WGS sequence"/>
</dbReference>
<feature type="region of interest" description="Disordered" evidence="1">
    <location>
        <begin position="26"/>
        <end position="45"/>
    </location>
</feature>
<dbReference type="AlphaFoldDB" id="A0AAE0YQ06"/>